<organism evidence="2 3">
    <name type="scientific">Fimbriiglobus ruber</name>
    <dbReference type="NCBI Taxonomy" id="1908690"/>
    <lineage>
        <taxon>Bacteria</taxon>
        <taxon>Pseudomonadati</taxon>
        <taxon>Planctomycetota</taxon>
        <taxon>Planctomycetia</taxon>
        <taxon>Gemmatales</taxon>
        <taxon>Gemmataceae</taxon>
        <taxon>Fimbriiglobus</taxon>
    </lineage>
</organism>
<keyword evidence="3" id="KW-1185">Reference proteome</keyword>
<reference evidence="3" key="1">
    <citation type="submission" date="2017-06" db="EMBL/GenBank/DDBJ databases">
        <title>Genome analysis of Fimbriiglobus ruber SP5, the first member of the order Planctomycetales with confirmed chitinolytic capability.</title>
        <authorList>
            <person name="Ravin N.V."/>
            <person name="Rakitin A.L."/>
            <person name="Ivanova A.A."/>
            <person name="Beletsky A.V."/>
            <person name="Kulichevskaya I.S."/>
            <person name="Mardanov A.V."/>
            <person name="Dedysh S.N."/>
        </authorList>
    </citation>
    <scope>NUCLEOTIDE SEQUENCE [LARGE SCALE GENOMIC DNA]</scope>
    <source>
        <strain evidence="3">SP5</strain>
    </source>
</reference>
<evidence type="ECO:0000256" key="1">
    <source>
        <dbReference type="SAM" id="Coils"/>
    </source>
</evidence>
<evidence type="ECO:0000313" key="2">
    <source>
        <dbReference type="EMBL" id="OWK39798.1"/>
    </source>
</evidence>
<dbReference type="Proteomes" id="UP000214646">
    <property type="component" value="Unassembled WGS sequence"/>
</dbReference>
<protein>
    <submittedName>
        <fullName evidence="2">Uncharacterized protein</fullName>
    </submittedName>
</protein>
<sequence length="142" mass="16156">MKKILIVVLVLLVGVAALGYWRGWYSVTKGGDTDVRVVPAKFEQDREAFGQSVGEKTKALKDRIAGLWTKVEGRSGDEKARAKKELVELEQKHERLEKQLQELQSADADKYETLKRDLERTIEEVEVKIDEQTQKLATGKDK</sequence>
<feature type="coiled-coil region" evidence="1">
    <location>
        <begin position="79"/>
        <end position="142"/>
    </location>
</feature>
<dbReference type="EMBL" id="NIDE01000009">
    <property type="protein sequence ID" value="OWK39798.1"/>
    <property type="molecule type" value="Genomic_DNA"/>
</dbReference>
<name>A0A225DMM3_9BACT</name>
<keyword evidence="1" id="KW-0175">Coiled coil</keyword>
<dbReference type="AlphaFoldDB" id="A0A225DMM3"/>
<evidence type="ECO:0000313" key="3">
    <source>
        <dbReference type="Proteomes" id="UP000214646"/>
    </source>
</evidence>
<gene>
    <name evidence="2" type="ORF">FRUB_05688</name>
</gene>
<proteinExistence type="predicted"/>
<accession>A0A225DMM3</accession>
<dbReference type="RefSeq" id="WP_088256652.1">
    <property type="nucleotide sequence ID" value="NZ_NIDE01000009.1"/>
</dbReference>
<comment type="caution">
    <text evidence="2">The sequence shown here is derived from an EMBL/GenBank/DDBJ whole genome shotgun (WGS) entry which is preliminary data.</text>
</comment>